<dbReference type="Proteomes" id="UP000217276">
    <property type="component" value="Chromosome"/>
</dbReference>
<evidence type="ECO:0000256" key="1">
    <source>
        <dbReference type="SAM" id="SignalP"/>
    </source>
</evidence>
<feature type="signal peptide" evidence="1">
    <location>
        <begin position="1"/>
        <end position="24"/>
    </location>
</feature>
<gene>
    <name evidence="2" type="ORF">CGC53_05940</name>
</gene>
<dbReference type="PROSITE" id="PS51257">
    <property type="entry name" value="PROKAR_LIPOPROTEIN"/>
    <property type="match status" value="1"/>
</dbReference>
<feature type="chain" id="PRO_5013372541" description="Lipoprotein" evidence="1">
    <location>
        <begin position="25"/>
        <end position="253"/>
    </location>
</feature>
<dbReference type="AlphaFoldDB" id="A0A250FD12"/>
<proteinExistence type="predicted"/>
<organism evidence="2 3">
    <name type="scientific">Capnocytophaga leadbetteri</name>
    <dbReference type="NCBI Taxonomy" id="327575"/>
    <lineage>
        <taxon>Bacteria</taxon>
        <taxon>Pseudomonadati</taxon>
        <taxon>Bacteroidota</taxon>
        <taxon>Flavobacteriia</taxon>
        <taxon>Flavobacteriales</taxon>
        <taxon>Flavobacteriaceae</taxon>
        <taxon>Capnocytophaga</taxon>
    </lineage>
</organism>
<keyword evidence="1" id="KW-0732">Signal</keyword>
<name>A0A250FD12_9FLAO</name>
<dbReference type="EMBL" id="CP022384">
    <property type="protein sequence ID" value="ATA81917.1"/>
    <property type="molecule type" value="Genomic_DNA"/>
</dbReference>
<protein>
    <recommendedName>
        <fullName evidence="4">Lipoprotein</fullName>
    </recommendedName>
</protein>
<keyword evidence="3" id="KW-1185">Reference proteome</keyword>
<dbReference type="KEGG" id="clk:CGC53_05940"/>
<evidence type="ECO:0000313" key="2">
    <source>
        <dbReference type="EMBL" id="ATA81917.1"/>
    </source>
</evidence>
<evidence type="ECO:0008006" key="4">
    <source>
        <dbReference type="Google" id="ProtNLM"/>
    </source>
</evidence>
<evidence type="ECO:0000313" key="3">
    <source>
        <dbReference type="Proteomes" id="UP000217276"/>
    </source>
</evidence>
<reference evidence="3" key="1">
    <citation type="submission" date="2017-06" db="EMBL/GenBank/DDBJ databases">
        <title>Capnocytophaga spp. assemblies.</title>
        <authorList>
            <person name="Gulvik C.A."/>
        </authorList>
    </citation>
    <scope>NUCLEOTIDE SEQUENCE [LARGE SCALE GENOMIC DNA]</scope>
    <source>
        <strain evidence="3">H6253</strain>
    </source>
</reference>
<accession>A0A250FD12</accession>
<dbReference type="RefSeq" id="WP_095913992.1">
    <property type="nucleotide sequence ID" value="NZ_CAUUPF010000002.1"/>
</dbReference>
<sequence length="253" mass="29801">MKQLLKKMGAILLIAFSVSSCTRAFITLYNKKDPMKKKSVWVKEEREIIHIPMIHIARQEYYDKVKQFITEKRQQGYAIYYEGVVTGGETKQEQDTIMMKVRKILCINISGGYDDEKNKSTPKFYKKFVAQTKENTGIIEGDTRADTNFKDLIHLIETEEKVKIALDSCDYATPMNAKYTCANYKQYKYLLTRYYRDEYLFDFIKKSTDKKIILLYGEAHKWNLYPLLRKDGFILKEGNRSTIRIYGDGDTKW</sequence>